<accession>A0AAV1I805</accession>
<feature type="compositionally biased region" description="Low complexity" evidence="1">
    <location>
        <begin position="1"/>
        <end position="11"/>
    </location>
</feature>
<comment type="caution">
    <text evidence="2">The sequence shown here is derived from an EMBL/GenBank/DDBJ whole genome shotgun (WGS) entry which is preliminary data.</text>
</comment>
<organism evidence="2 3">
    <name type="scientific">Coccomyxa viridis</name>
    <dbReference type="NCBI Taxonomy" id="1274662"/>
    <lineage>
        <taxon>Eukaryota</taxon>
        <taxon>Viridiplantae</taxon>
        <taxon>Chlorophyta</taxon>
        <taxon>core chlorophytes</taxon>
        <taxon>Trebouxiophyceae</taxon>
        <taxon>Trebouxiophyceae incertae sedis</taxon>
        <taxon>Coccomyxaceae</taxon>
        <taxon>Coccomyxa</taxon>
    </lineage>
</organism>
<protein>
    <recommendedName>
        <fullName evidence="4">Flagellar associated protein</fullName>
    </recommendedName>
</protein>
<evidence type="ECO:0000313" key="3">
    <source>
        <dbReference type="Proteomes" id="UP001314263"/>
    </source>
</evidence>
<evidence type="ECO:0000313" key="2">
    <source>
        <dbReference type="EMBL" id="CAK0782857.1"/>
    </source>
</evidence>
<dbReference type="AlphaFoldDB" id="A0AAV1I805"/>
<keyword evidence="3" id="KW-1185">Reference proteome</keyword>
<dbReference type="Pfam" id="PF07004">
    <property type="entry name" value="SHIPPO-rpt"/>
    <property type="match status" value="2"/>
</dbReference>
<evidence type="ECO:0000256" key="1">
    <source>
        <dbReference type="SAM" id="MobiDB-lite"/>
    </source>
</evidence>
<feature type="region of interest" description="Disordered" evidence="1">
    <location>
        <begin position="1"/>
        <end position="22"/>
    </location>
</feature>
<evidence type="ECO:0008006" key="4">
    <source>
        <dbReference type="Google" id="ProtNLM"/>
    </source>
</evidence>
<dbReference type="PANTHER" id="PTHR40429:SF1">
    <property type="entry name" value="FLAGELLAR ASSOCIATED PROTEIN"/>
    <property type="match status" value="1"/>
</dbReference>
<reference evidence="2 3" key="1">
    <citation type="submission" date="2023-10" db="EMBL/GenBank/DDBJ databases">
        <authorList>
            <person name="Maclean D."/>
            <person name="Macfadyen A."/>
        </authorList>
    </citation>
    <scope>NUCLEOTIDE SEQUENCE [LARGE SCALE GENOMIC DNA]</scope>
</reference>
<feature type="compositionally biased region" description="Polar residues" evidence="1">
    <location>
        <begin position="92"/>
        <end position="112"/>
    </location>
</feature>
<dbReference type="EMBL" id="CAUYUE010000007">
    <property type="protein sequence ID" value="CAK0782857.1"/>
    <property type="molecule type" value="Genomic_DNA"/>
</dbReference>
<dbReference type="Proteomes" id="UP001314263">
    <property type="component" value="Unassembled WGS sequence"/>
</dbReference>
<proteinExistence type="predicted"/>
<sequence length="313" mass="32406">MTTSGKSSRGRQSGKDSWKARSLRSGFGVQCLASKPSSPAAGFGSSNRDAYVKVFMSAEADRALGKAQGGNNSQGPIYRVPEALGRQLLSTRMSAPNPGFGSSQRPGMSQRTAAPGPGAYKIKTALGDQFDSRKPSAATVHFPSSQRDAAEKLYISAEHEKSGYGRDSPGPSAYNVSGETWKLKAAHTHAGGALKGGLRFTDPGAKMRAGLPGPGQYAVPASVGPQPVSTRPGTPCVGFPRAHRDASSKMFLSTAHEKHKYGNCSPGPSTAAPVSGLGPSKLSSHRSSPAWGFGAPGSPTRSMKSPGPGEYFA</sequence>
<feature type="region of interest" description="Disordered" evidence="1">
    <location>
        <begin position="259"/>
        <end position="313"/>
    </location>
</feature>
<name>A0AAV1I805_9CHLO</name>
<feature type="region of interest" description="Disordered" evidence="1">
    <location>
        <begin position="92"/>
        <end position="114"/>
    </location>
</feature>
<gene>
    <name evidence="2" type="ORF">CVIRNUC_006052</name>
</gene>
<dbReference type="InterPro" id="IPR010736">
    <property type="entry name" value="SHIPPO-rpt"/>
</dbReference>
<dbReference type="PANTHER" id="PTHR40429">
    <property type="entry name" value="FLAGELLAR ASSOCIATED PROTEIN"/>
    <property type="match status" value="1"/>
</dbReference>